<protein>
    <submittedName>
        <fullName evidence="3">RIBOSOMAL RNA-PROCESSING 1</fullName>
    </submittedName>
</protein>
<reference evidence="3" key="1">
    <citation type="submission" date="2022-08" db="EMBL/GenBank/DDBJ databases">
        <title>Novel sulfate-reducing endosymbionts in the free-living metamonad Anaeramoeba.</title>
        <authorList>
            <person name="Jerlstrom-Hultqvist J."/>
            <person name="Cepicka I."/>
            <person name="Gallot-Lavallee L."/>
            <person name="Salas-Leiva D."/>
            <person name="Curtis B.A."/>
            <person name="Zahonova K."/>
            <person name="Pipaliya S."/>
            <person name="Dacks J."/>
            <person name="Roger A.J."/>
        </authorList>
    </citation>
    <scope>NUCLEOTIDE SEQUENCE</scope>
    <source>
        <strain evidence="3">Schooner1</strain>
    </source>
</reference>
<feature type="region of interest" description="Disordered" evidence="1">
    <location>
        <begin position="499"/>
        <end position="555"/>
    </location>
</feature>
<dbReference type="Pfam" id="PF01843">
    <property type="entry name" value="DIL"/>
    <property type="match status" value="1"/>
</dbReference>
<dbReference type="PROSITE" id="PS51126">
    <property type="entry name" value="DILUTE"/>
    <property type="match status" value="1"/>
</dbReference>
<feature type="compositionally biased region" description="Low complexity" evidence="1">
    <location>
        <begin position="721"/>
        <end position="746"/>
    </location>
</feature>
<feature type="compositionally biased region" description="Basic and acidic residues" evidence="1">
    <location>
        <begin position="195"/>
        <end position="204"/>
    </location>
</feature>
<feature type="compositionally biased region" description="Basic and acidic residues" evidence="1">
    <location>
        <begin position="217"/>
        <end position="229"/>
    </location>
</feature>
<dbReference type="InterPro" id="IPR028938">
    <property type="entry name" value="Rsf1-like"/>
</dbReference>
<dbReference type="PANTHER" id="PTHR14296:SF3">
    <property type="entry name" value="DIKAR, ISOFORM F"/>
    <property type="match status" value="1"/>
</dbReference>
<dbReference type="Proteomes" id="UP001150062">
    <property type="component" value="Unassembled WGS sequence"/>
</dbReference>
<dbReference type="EMBL" id="JAOAOG010000143">
    <property type="protein sequence ID" value="KAJ6245505.1"/>
    <property type="molecule type" value="Genomic_DNA"/>
</dbReference>
<feature type="compositionally biased region" description="Basic residues" evidence="1">
    <location>
        <begin position="181"/>
        <end position="194"/>
    </location>
</feature>
<comment type="caution">
    <text evidence="3">The sequence shown here is derived from an EMBL/GenBank/DDBJ whole genome shotgun (WGS) entry which is preliminary data.</text>
</comment>
<evidence type="ECO:0000256" key="1">
    <source>
        <dbReference type="SAM" id="MobiDB-lite"/>
    </source>
</evidence>
<feature type="compositionally biased region" description="Basic and acidic residues" evidence="1">
    <location>
        <begin position="80"/>
        <end position="119"/>
    </location>
</feature>
<organism evidence="3 4">
    <name type="scientific">Anaeramoeba flamelloides</name>
    <dbReference type="NCBI Taxonomy" id="1746091"/>
    <lineage>
        <taxon>Eukaryota</taxon>
        <taxon>Metamonada</taxon>
        <taxon>Anaeramoebidae</taxon>
        <taxon>Anaeramoeba</taxon>
    </lineage>
</organism>
<dbReference type="SMART" id="SM01132">
    <property type="entry name" value="DIL"/>
    <property type="match status" value="1"/>
</dbReference>
<feature type="region of interest" description="Disordered" evidence="1">
    <location>
        <begin position="721"/>
        <end position="750"/>
    </location>
</feature>
<evidence type="ECO:0000313" key="4">
    <source>
        <dbReference type="Proteomes" id="UP001150062"/>
    </source>
</evidence>
<feature type="region of interest" description="Disordered" evidence="1">
    <location>
        <begin position="1"/>
        <end position="137"/>
    </location>
</feature>
<feature type="compositionally biased region" description="Low complexity" evidence="1">
    <location>
        <begin position="26"/>
        <end position="37"/>
    </location>
</feature>
<gene>
    <name evidence="3" type="ORF">M0813_19924</name>
</gene>
<evidence type="ECO:0000259" key="2">
    <source>
        <dbReference type="PROSITE" id="PS51126"/>
    </source>
</evidence>
<feature type="region of interest" description="Disordered" evidence="1">
    <location>
        <begin position="181"/>
        <end position="230"/>
    </location>
</feature>
<proteinExistence type="predicted"/>
<feature type="region of interest" description="Disordered" evidence="1">
    <location>
        <begin position="430"/>
        <end position="449"/>
    </location>
</feature>
<feature type="compositionally biased region" description="Low complexity" evidence="1">
    <location>
        <begin position="434"/>
        <end position="449"/>
    </location>
</feature>
<feature type="compositionally biased region" description="Polar residues" evidence="1">
    <location>
        <begin position="120"/>
        <end position="137"/>
    </location>
</feature>
<keyword evidence="4" id="KW-1185">Reference proteome</keyword>
<dbReference type="PANTHER" id="PTHR14296">
    <property type="entry name" value="REMODELING AND SPACING FACTOR 1"/>
    <property type="match status" value="1"/>
</dbReference>
<name>A0ABQ8YLQ4_9EUKA</name>
<dbReference type="InterPro" id="IPR002710">
    <property type="entry name" value="Dilute_dom"/>
</dbReference>
<feature type="compositionally biased region" description="Basic and acidic residues" evidence="1">
    <location>
        <begin position="504"/>
        <end position="555"/>
    </location>
</feature>
<feature type="domain" description="Dilute" evidence="2">
    <location>
        <begin position="454"/>
        <end position="712"/>
    </location>
</feature>
<feature type="compositionally biased region" description="Acidic residues" evidence="1">
    <location>
        <begin position="206"/>
        <end position="216"/>
    </location>
</feature>
<feature type="compositionally biased region" description="Acidic residues" evidence="1">
    <location>
        <begin position="38"/>
        <end position="79"/>
    </location>
</feature>
<accession>A0ABQ8YLQ4</accession>
<evidence type="ECO:0000313" key="3">
    <source>
        <dbReference type="EMBL" id="KAJ6245505.1"/>
    </source>
</evidence>
<sequence length="795" mass="92967">MSEKKNQTLLDENENENLTRLDLDFSKPSSDSSQPTSDSDELFGDTNDDESNSDDGSDSGSGGEDDNYQDEDEGEEETVDEIKKEKMQFQKEIIKKNTGNEKKQNQETKKEESGTDNDQKSNLNRILNNLDSEKGFNNNGLPMNGIGESISLKNFTMNDFLFKDPLTIKLNMIEKEEKKRLRKGIQPLKKKKQKNEKETHKQQQEQEQEQQQEQEQEQEKEKEKEKELSEENNYLEQLKNEIDELNLKENETSKLLEQEIQLDSILDLQNDIVKTQKKSLVYLTLMNEHFENLFLEKLLLNQLFLQSQPRYLPNGSPNSACVLFKALLKWDTFFQIEYFNNPIFNLDYHFNNSIQIEKTQTQDLNNLKSPNKFHFRQDLVNIFENFFLDTIDHFKEDMKKSIWLFLNIVTLISLVETFKYDKYCKEKNSSSQETKLNGGTNKNNKNLFNKSPNKEIINNFIQILKKLFNKSFKIICNEHCLKLILPYFSKGFLPFSKSNTNGINDKEKEKEKEKQKQKQKQKQKEKEKKNQKQKQKDEQKQGKKDQGKQKNIKESAKSARMIVKKTLHNFKSELIQKQIPREIQNLMITEILRVLDLELVNHMLLNGEYCTSGNGFQIKDLLSQLVGWLKKKHIIKTINDKFLKIKQVANCLVMKNSIIEMLKNNSDEYKNICPDLNILQIERILTNFQNDEWDSIPLSQKSFNNLAISVEQIIENKINKQSPSLSSSKTKTTTEISSPQSSSPFSHFEENQTIQSPSDFDFSSIKISGWNKAKPSEILKKKSKFGFLFKDKFLF</sequence>